<dbReference type="EMBL" id="JABZGF010000372">
    <property type="protein sequence ID" value="MBF0967240.1"/>
    <property type="molecule type" value="Genomic_DNA"/>
</dbReference>
<name>A0A929WUX3_9ACTO</name>
<feature type="non-terminal residue" evidence="1">
    <location>
        <position position="1"/>
    </location>
</feature>
<gene>
    <name evidence="1" type="ORF">HXK09_08870</name>
</gene>
<proteinExistence type="predicted"/>
<evidence type="ECO:0000313" key="1">
    <source>
        <dbReference type="EMBL" id="MBF0967240.1"/>
    </source>
</evidence>
<evidence type="ECO:0000313" key="2">
    <source>
        <dbReference type="Proteomes" id="UP000759246"/>
    </source>
</evidence>
<reference evidence="1" key="1">
    <citation type="submission" date="2020-04" db="EMBL/GenBank/DDBJ databases">
        <title>Deep metagenomics examines the oral microbiome during advanced dental caries in children, revealing novel taxa and co-occurrences with host molecules.</title>
        <authorList>
            <person name="Baker J.L."/>
            <person name="Morton J.T."/>
            <person name="Dinis M."/>
            <person name="Alvarez R."/>
            <person name="Tran N.C."/>
            <person name="Knight R."/>
            <person name="Edlund A."/>
        </authorList>
    </citation>
    <scope>NUCLEOTIDE SEQUENCE</scope>
    <source>
        <strain evidence="1">JCVI_30_bin.13</strain>
    </source>
</reference>
<protein>
    <submittedName>
        <fullName evidence="1">YbjN domain-containing protein</fullName>
    </submittedName>
</protein>
<sequence>EVSMDLRPRLLQACNDWNSVTTWPKAYVSSLDDGTQRLCAEQFVTARMGLTDAQLDISLERFISAAETFFKEEIERIPALGGTSE</sequence>
<comment type="caution">
    <text evidence="1">The sequence shown here is derived from an EMBL/GenBank/DDBJ whole genome shotgun (WGS) entry which is preliminary data.</text>
</comment>
<dbReference type="InterPro" id="IPR019660">
    <property type="entry name" value="Put_sensory_transdc_reg_YbjN"/>
</dbReference>
<dbReference type="Pfam" id="PF10722">
    <property type="entry name" value="YbjN"/>
    <property type="match status" value="1"/>
</dbReference>
<dbReference type="AlphaFoldDB" id="A0A929WUX3"/>
<accession>A0A929WUX3</accession>
<dbReference type="Proteomes" id="UP000759246">
    <property type="component" value="Unassembled WGS sequence"/>
</dbReference>
<organism evidence="1 2">
    <name type="scientific">Actinomyces bouchesdurhonensis</name>
    <dbReference type="NCBI Taxonomy" id="1852361"/>
    <lineage>
        <taxon>Bacteria</taxon>
        <taxon>Bacillati</taxon>
        <taxon>Actinomycetota</taxon>
        <taxon>Actinomycetes</taxon>
        <taxon>Actinomycetales</taxon>
        <taxon>Actinomycetaceae</taxon>
        <taxon>Actinomyces</taxon>
    </lineage>
</organism>